<feature type="compositionally biased region" description="Polar residues" evidence="1">
    <location>
        <begin position="532"/>
        <end position="545"/>
    </location>
</feature>
<evidence type="ECO:0000256" key="1">
    <source>
        <dbReference type="SAM" id="MobiDB-lite"/>
    </source>
</evidence>
<feature type="compositionally biased region" description="Polar residues" evidence="1">
    <location>
        <begin position="150"/>
        <end position="172"/>
    </location>
</feature>
<dbReference type="RefSeq" id="XP_033654260.1">
    <property type="nucleotide sequence ID" value="XM_033794676.1"/>
</dbReference>
<organism evidence="2 3">
    <name type="scientific">Westerdykella ornata</name>
    <dbReference type="NCBI Taxonomy" id="318751"/>
    <lineage>
        <taxon>Eukaryota</taxon>
        <taxon>Fungi</taxon>
        <taxon>Dikarya</taxon>
        <taxon>Ascomycota</taxon>
        <taxon>Pezizomycotina</taxon>
        <taxon>Dothideomycetes</taxon>
        <taxon>Pleosporomycetidae</taxon>
        <taxon>Pleosporales</taxon>
        <taxon>Sporormiaceae</taxon>
        <taxon>Westerdykella</taxon>
    </lineage>
</organism>
<feature type="region of interest" description="Disordered" evidence="1">
    <location>
        <begin position="673"/>
        <end position="737"/>
    </location>
</feature>
<dbReference type="AlphaFoldDB" id="A0A6A6JJG4"/>
<dbReference type="EMBL" id="ML986492">
    <property type="protein sequence ID" value="KAF2276721.1"/>
    <property type="molecule type" value="Genomic_DNA"/>
</dbReference>
<evidence type="ECO:0000313" key="2">
    <source>
        <dbReference type="EMBL" id="KAF2276721.1"/>
    </source>
</evidence>
<reference evidence="2" key="1">
    <citation type="journal article" date="2020" name="Stud. Mycol.">
        <title>101 Dothideomycetes genomes: a test case for predicting lifestyles and emergence of pathogens.</title>
        <authorList>
            <person name="Haridas S."/>
            <person name="Albert R."/>
            <person name="Binder M."/>
            <person name="Bloem J."/>
            <person name="Labutti K."/>
            <person name="Salamov A."/>
            <person name="Andreopoulos B."/>
            <person name="Baker S."/>
            <person name="Barry K."/>
            <person name="Bills G."/>
            <person name="Bluhm B."/>
            <person name="Cannon C."/>
            <person name="Castanera R."/>
            <person name="Culley D."/>
            <person name="Daum C."/>
            <person name="Ezra D."/>
            <person name="Gonzalez J."/>
            <person name="Henrissat B."/>
            <person name="Kuo A."/>
            <person name="Liang C."/>
            <person name="Lipzen A."/>
            <person name="Lutzoni F."/>
            <person name="Magnuson J."/>
            <person name="Mondo S."/>
            <person name="Nolan M."/>
            <person name="Ohm R."/>
            <person name="Pangilinan J."/>
            <person name="Park H.-J."/>
            <person name="Ramirez L."/>
            <person name="Alfaro M."/>
            <person name="Sun H."/>
            <person name="Tritt A."/>
            <person name="Yoshinaga Y."/>
            <person name="Zwiers L.-H."/>
            <person name="Turgeon B."/>
            <person name="Goodwin S."/>
            <person name="Spatafora J."/>
            <person name="Crous P."/>
            <person name="Grigoriev I."/>
        </authorList>
    </citation>
    <scope>NUCLEOTIDE SEQUENCE</scope>
    <source>
        <strain evidence="2">CBS 379.55</strain>
    </source>
</reference>
<feature type="compositionally biased region" description="Basic and acidic residues" evidence="1">
    <location>
        <begin position="269"/>
        <end position="280"/>
    </location>
</feature>
<proteinExistence type="predicted"/>
<gene>
    <name evidence="2" type="ORF">EI97DRAFT_319371</name>
</gene>
<feature type="region of interest" description="Disordered" evidence="1">
    <location>
        <begin position="233"/>
        <end position="280"/>
    </location>
</feature>
<feature type="compositionally biased region" description="Polar residues" evidence="1">
    <location>
        <begin position="325"/>
        <end position="335"/>
    </location>
</feature>
<feature type="compositionally biased region" description="Polar residues" evidence="1">
    <location>
        <begin position="103"/>
        <end position="116"/>
    </location>
</feature>
<feature type="region of interest" description="Disordered" evidence="1">
    <location>
        <begin position="498"/>
        <end position="570"/>
    </location>
</feature>
<feature type="region of interest" description="Disordered" evidence="1">
    <location>
        <begin position="310"/>
        <end position="366"/>
    </location>
</feature>
<keyword evidence="3" id="KW-1185">Reference proteome</keyword>
<accession>A0A6A6JJG4</accession>
<feature type="compositionally biased region" description="Low complexity" evidence="1">
    <location>
        <begin position="251"/>
        <end position="264"/>
    </location>
</feature>
<sequence length="737" mass="79970">MLRLRPSEITITAEDVEEATRDIARNKTRLQRGPVRSLDTARRYLANSPDVRPRKALYGMHGGVDWPSRAEREGGNPSITPSVNLEGHTSPVMTPYTEDLTDEPSTFPSPIRNTQLVFRPAPGPALSDSRRVRNGTPGGHEEGTHAPMPRSNQPVGARNASRTTSNGTSDLSPSEPHPRSRNANAWHLKTAIHSSSVDCSQTLDMSIPSISDHSFSHESRMLPKPHILPNAVPAQHASHSAVNSRTESAPGSASTSSLNAGSSGIESCETTKPRSSLDHCSKRRHTRFDAFQERTRSFFGRSRDALSSHKLGGAIGRSQRHISRQSEASTDSSLPYSLYGVPISNSPSDTPSRSEEQLPHSQYSGAGSFRHVVREGLISRRPAENNRRSAVFPAPPLPRIESVSLPNLLSAVRGQALSPRPAAPYSRLEAHIPRLTPGDRVVDVDVGQDASNAVERRLPSPRGVVMDRGQLELFHVTGGASGISQRRRGMHVGQRPLETRADAHPNPSDGSAEHSPQRGARHSSENLPVGASPNTSGTQVSQPSLSPGRRVSFANNPQRRPSPPASVPSAGVAVFPAPVRLEAPQRRNSVWPSRPSLLEPVRNANDAPPRRRTPVPTPSLDLHSGTNGHGRRRRQDPPQRPRVYPIRESTSATMGMAARPPVPVLSASRLELRGGGHGQVQPHADQENSGEAEEEMMRRELEAAGMRYGGHGGGREGLEVLDETPPRMGRLERWMEG</sequence>
<feature type="region of interest" description="Disordered" evidence="1">
    <location>
        <begin position="66"/>
        <end position="181"/>
    </location>
</feature>
<protein>
    <submittedName>
        <fullName evidence="2">Uncharacterized protein</fullName>
    </submittedName>
</protein>
<dbReference type="GeneID" id="54547851"/>
<dbReference type="Proteomes" id="UP000800097">
    <property type="component" value="Unassembled WGS sequence"/>
</dbReference>
<feature type="compositionally biased region" description="Polar residues" evidence="1">
    <location>
        <begin position="237"/>
        <end position="249"/>
    </location>
</feature>
<evidence type="ECO:0000313" key="3">
    <source>
        <dbReference type="Proteomes" id="UP000800097"/>
    </source>
</evidence>
<feature type="region of interest" description="Disordered" evidence="1">
    <location>
        <begin position="586"/>
        <end position="656"/>
    </location>
</feature>
<name>A0A6A6JJG4_WESOR</name>
<dbReference type="OrthoDB" id="3937309at2759"/>